<evidence type="ECO:0000256" key="2">
    <source>
        <dbReference type="SAM" id="SignalP"/>
    </source>
</evidence>
<reference evidence="3 4" key="1">
    <citation type="submission" date="2019-03" db="EMBL/GenBank/DDBJ databases">
        <title>Deep-cultivation of Planctomycetes and their phenomic and genomic characterization uncovers novel biology.</title>
        <authorList>
            <person name="Wiegand S."/>
            <person name="Jogler M."/>
            <person name="Boedeker C."/>
            <person name="Pinto D."/>
            <person name="Vollmers J."/>
            <person name="Rivas-Marin E."/>
            <person name="Kohn T."/>
            <person name="Peeters S.H."/>
            <person name="Heuer A."/>
            <person name="Rast P."/>
            <person name="Oberbeckmann S."/>
            <person name="Bunk B."/>
            <person name="Jeske O."/>
            <person name="Meyerdierks A."/>
            <person name="Storesund J.E."/>
            <person name="Kallscheuer N."/>
            <person name="Luecker S."/>
            <person name="Lage O.M."/>
            <person name="Pohl T."/>
            <person name="Merkel B.J."/>
            <person name="Hornburger P."/>
            <person name="Mueller R.-W."/>
            <person name="Bruemmer F."/>
            <person name="Labrenz M."/>
            <person name="Spormann A.M."/>
            <person name="Op den Camp H."/>
            <person name="Overmann J."/>
            <person name="Amann R."/>
            <person name="Jetten M.S.M."/>
            <person name="Mascher T."/>
            <person name="Medema M.H."/>
            <person name="Devos D.P."/>
            <person name="Kaster A.-K."/>
            <person name="Ovreas L."/>
            <person name="Rohde M."/>
            <person name="Galperin M.Y."/>
            <person name="Jogler C."/>
        </authorList>
    </citation>
    <scope>NUCLEOTIDE SEQUENCE [LARGE SCALE GENOMIC DNA]</scope>
    <source>
        <strain evidence="3 4">Enr17</strain>
    </source>
</reference>
<feature type="region of interest" description="Disordered" evidence="1">
    <location>
        <begin position="38"/>
        <end position="69"/>
    </location>
</feature>
<evidence type="ECO:0000313" key="4">
    <source>
        <dbReference type="Proteomes" id="UP000318313"/>
    </source>
</evidence>
<keyword evidence="2" id="KW-0732">Signal</keyword>
<proteinExistence type="predicted"/>
<keyword evidence="4" id="KW-1185">Reference proteome</keyword>
<feature type="signal peptide" evidence="2">
    <location>
        <begin position="1"/>
        <end position="33"/>
    </location>
</feature>
<feature type="chain" id="PRO_5022004239" description="Thioredoxin domain-containing protein" evidence="2">
    <location>
        <begin position="34"/>
        <end position="231"/>
    </location>
</feature>
<dbReference type="PROSITE" id="PS51257">
    <property type="entry name" value="PROKAR_LIPOPROTEIN"/>
    <property type="match status" value="1"/>
</dbReference>
<dbReference type="KEGG" id="gfm:Enr17x_06580"/>
<feature type="compositionally biased region" description="Low complexity" evidence="1">
    <location>
        <begin position="38"/>
        <end position="59"/>
    </location>
</feature>
<sequence precursor="true">MCRIRMSKVWSGFVVCPLGAAMMLAGCGNTEQAANSVAEASARQSGEAAAAPGNEAGEGQPDLSQTEEVSIESGMEIGAIPLPFDVEDVTGPNQGKHLCYRCLYGERPVVGIFVRDLGQKTKSLIQKIDQEVASHQDEKLAAFVVVLTDDPASAKPELEQVAQETKIKHVPLTVFEGAVGPAGYNVANEAAVNVMIWEGEVKANRAYQKGQLNDAGIQEVIADTRLIVQGS</sequence>
<evidence type="ECO:0008006" key="5">
    <source>
        <dbReference type="Google" id="ProtNLM"/>
    </source>
</evidence>
<dbReference type="Proteomes" id="UP000318313">
    <property type="component" value="Chromosome"/>
</dbReference>
<name>A0A518I6E5_9PLAN</name>
<dbReference type="EMBL" id="CP037452">
    <property type="protein sequence ID" value="QDV48645.1"/>
    <property type="molecule type" value="Genomic_DNA"/>
</dbReference>
<evidence type="ECO:0000256" key="1">
    <source>
        <dbReference type="SAM" id="MobiDB-lite"/>
    </source>
</evidence>
<accession>A0A518I6E5</accession>
<gene>
    <name evidence="3" type="ORF">Enr17x_06580</name>
</gene>
<protein>
    <recommendedName>
        <fullName evidence="5">Thioredoxin domain-containing protein</fullName>
    </recommendedName>
</protein>
<evidence type="ECO:0000313" key="3">
    <source>
        <dbReference type="EMBL" id="QDV48645.1"/>
    </source>
</evidence>
<organism evidence="3 4">
    <name type="scientific">Gimesia fumaroli</name>
    <dbReference type="NCBI Taxonomy" id="2527976"/>
    <lineage>
        <taxon>Bacteria</taxon>
        <taxon>Pseudomonadati</taxon>
        <taxon>Planctomycetota</taxon>
        <taxon>Planctomycetia</taxon>
        <taxon>Planctomycetales</taxon>
        <taxon>Planctomycetaceae</taxon>
        <taxon>Gimesia</taxon>
    </lineage>
</organism>
<dbReference type="AlphaFoldDB" id="A0A518I6E5"/>